<dbReference type="EMBL" id="UFZQ01000001">
    <property type="protein sequence ID" value="STE86087.1"/>
    <property type="molecule type" value="Genomic_DNA"/>
</dbReference>
<keyword evidence="2" id="KW-0378">Hydrolase</keyword>
<keyword evidence="2" id="KW-0540">Nuclease</keyword>
<evidence type="ECO:0000313" key="2">
    <source>
        <dbReference type="EMBL" id="STE86087.1"/>
    </source>
</evidence>
<evidence type="ECO:0000313" key="3">
    <source>
        <dbReference type="Proteomes" id="UP000255460"/>
    </source>
</evidence>
<proteinExistence type="predicted"/>
<evidence type="ECO:0000256" key="1">
    <source>
        <dbReference type="SAM" id="MobiDB-lite"/>
    </source>
</evidence>
<feature type="region of interest" description="Disordered" evidence="1">
    <location>
        <begin position="61"/>
        <end position="108"/>
    </location>
</feature>
<gene>
    <name evidence="2" type="ORF">NCTC10418_03718</name>
</gene>
<reference evidence="2 3" key="1">
    <citation type="submission" date="2018-06" db="EMBL/GenBank/DDBJ databases">
        <authorList>
            <consortium name="Pathogen Informatics"/>
            <person name="Doyle S."/>
        </authorList>
    </citation>
    <scope>NUCLEOTIDE SEQUENCE [LARGE SCALE GENOMIC DNA]</scope>
    <source>
        <strain evidence="2 3">NCTC10418</strain>
    </source>
</reference>
<protein>
    <submittedName>
        <fullName evidence="2">Putative exonuclease RNase T and DNA polymerase III</fullName>
    </submittedName>
</protein>
<dbReference type="AlphaFoldDB" id="A0A376KVL8"/>
<organism evidence="2 3">
    <name type="scientific">Escherichia coli</name>
    <dbReference type="NCBI Taxonomy" id="562"/>
    <lineage>
        <taxon>Bacteria</taxon>
        <taxon>Pseudomonadati</taxon>
        <taxon>Pseudomonadota</taxon>
        <taxon>Gammaproteobacteria</taxon>
        <taxon>Enterobacterales</taxon>
        <taxon>Enterobacteriaceae</taxon>
        <taxon>Escherichia</taxon>
    </lineage>
</organism>
<accession>A0A376KVL8</accession>
<dbReference type="Proteomes" id="UP000255460">
    <property type="component" value="Unassembled WGS sequence"/>
</dbReference>
<name>A0A376KVL8_ECOLX</name>
<dbReference type="GO" id="GO:0004527">
    <property type="term" value="F:exonuclease activity"/>
    <property type="evidence" value="ECO:0007669"/>
    <property type="project" value="UniProtKB-KW"/>
</dbReference>
<keyword evidence="2" id="KW-0269">Exonuclease</keyword>
<sequence>MRKQPDALRYDRQTIFGLVRERPIDIHKDPIALNKYICEYLTTKGVFENEETDLGTVDVLQSSETQTDAVETEVSDIPKNETAPEAEPSVEREGRSISSSQIRTEKKYGRANKLSGLDKALAAGATEITKEEYLPEKMAHTRAYRKM</sequence>